<name>A0ACB9KJX8_BAUVA</name>
<dbReference type="EMBL" id="CM039439">
    <property type="protein sequence ID" value="KAI4297465.1"/>
    <property type="molecule type" value="Genomic_DNA"/>
</dbReference>
<dbReference type="Proteomes" id="UP000828941">
    <property type="component" value="Chromosome 14"/>
</dbReference>
<evidence type="ECO:0000313" key="2">
    <source>
        <dbReference type="Proteomes" id="UP000828941"/>
    </source>
</evidence>
<protein>
    <submittedName>
        <fullName evidence="1">Uncharacterized protein</fullName>
    </submittedName>
</protein>
<organism evidence="1 2">
    <name type="scientific">Bauhinia variegata</name>
    <name type="common">Purple orchid tree</name>
    <name type="synonym">Phanera variegata</name>
    <dbReference type="NCBI Taxonomy" id="167791"/>
    <lineage>
        <taxon>Eukaryota</taxon>
        <taxon>Viridiplantae</taxon>
        <taxon>Streptophyta</taxon>
        <taxon>Embryophyta</taxon>
        <taxon>Tracheophyta</taxon>
        <taxon>Spermatophyta</taxon>
        <taxon>Magnoliopsida</taxon>
        <taxon>eudicotyledons</taxon>
        <taxon>Gunneridae</taxon>
        <taxon>Pentapetalae</taxon>
        <taxon>rosids</taxon>
        <taxon>fabids</taxon>
        <taxon>Fabales</taxon>
        <taxon>Fabaceae</taxon>
        <taxon>Cercidoideae</taxon>
        <taxon>Cercideae</taxon>
        <taxon>Bauhiniinae</taxon>
        <taxon>Bauhinia</taxon>
    </lineage>
</organism>
<evidence type="ECO:0000313" key="1">
    <source>
        <dbReference type="EMBL" id="KAI4297465.1"/>
    </source>
</evidence>
<reference evidence="1 2" key="1">
    <citation type="journal article" date="2022" name="DNA Res.">
        <title>Chromosomal-level genome assembly of the orchid tree Bauhinia variegata (Leguminosae; Cercidoideae) supports the allotetraploid origin hypothesis of Bauhinia.</title>
        <authorList>
            <person name="Zhong Y."/>
            <person name="Chen Y."/>
            <person name="Zheng D."/>
            <person name="Pang J."/>
            <person name="Liu Y."/>
            <person name="Luo S."/>
            <person name="Meng S."/>
            <person name="Qian L."/>
            <person name="Wei D."/>
            <person name="Dai S."/>
            <person name="Zhou R."/>
        </authorList>
    </citation>
    <scope>NUCLEOTIDE SEQUENCE [LARGE SCALE GENOMIC DNA]</scope>
    <source>
        <strain evidence="1">BV-YZ2020</strain>
    </source>
</reference>
<comment type="caution">
    <text evidence="1">The sequence shown here is derived from an EMBL/GenBank/DDBJ whole genome shotgun (WGS) entry which is preliminary data.</text>
</comment>
<proteinExistence type="predicted"/>
<keyword evidence="2" id="KW-1185">Reference proteome</keyword>
<accession>A0ACB9KJX8</accession>
<sequence length="568" mass="63514">MAFKSIIMLPLFLVAFLSSLVAITESVSPVLDVSSLNRSSFPKGFTFGTASSAYQSEGAANANGRGPSIWDTYTHKYPEKIVDRSNGDVAVDGYSHYKEDVGILKDMNLDAYRFSISWSRILPKGKLSGGINQEGIKYYNNLINELLAKGLQPFVTIFHFDLPQALEDEYGGFLSSHIAKDFQEYADLCFKEFGDRVKHWITLNEPWTVSQGGYASGSMAPGRCSNWMNLNCTGGDTGTEPYLASHHQLLAHATAVRLYRNKYKASQKGLIGIALNSNWYIPVSDNKSDQDAAQRALDFNYGWFMQPLTTGEYPESMRSLVGTRLPKFTEEQSDLVKGSYDFLGLNYYTAQYAAHTTKRTNAKPSFFTDSLANLTFENAGKPIGPRAASFWLYIYPRGIYELLVYTKRTYKNPLIYITENGMDEINDPTLPLEKALTDAMRVEFYQQHLYYVNNAIKTLLASTLSPENSPKPSSDYADHLLKCGARLTMKCGYETGLALISGEEAVTDECCDMIVNRLGESCHFALVYALSNDSRFKRIASQILERGITIWQRCAFIAEQPSPSLSPL</sequence>
<gene>
    <name evidence="1" type="ORF">L6164_037354</name>
</gene>